<evidence type="ECO:0000313" key="8">
    <source>
        <dbReference type="EMBL" id="OOM77915.1"/>
    </source>
</evidence>
<evidence type="ECO:0000259" key="7">
    <source>
        <dbReference type="Pfam" id="PF04316"/>
    </source>
</evidence>
<dbReference type="NCBIfam" id="TIGR03824">
    <property type="entry name" value="FlgM_jcvi"/>
    <property type="match status" value="1"/>
</dbReference>
<dbReference type="SUPFAM" id="SSF101498">
    <property type="entry name" value="Anti-sigma factor FlgM"/>
    <property type="match status" value="1"/>
</dbReference>
<protein>
    <recommendedName>
        <fullName evidence="2">Negative regulator of flagellin synthesis</fullName>
    </recommendedName>
</protein>
<comment type="similarity">
    <text evidence="1">Belongs to the FlgM family.</text>
</comment>
<keyword evidence="5" id="KW-0805">Transcription regulation</keyword>
<organism evidence="8 9">
    <name type="scientific">Clostridium puniceum</name>
    <dbReference type="NCBI Taxonomy" id="29367"/>
    <lineage>
        <taxon>Bacteria</taxon>
        <taxon>Bacillati</taxon>
        <taxon>Bacillota</taxon>
        <taxon>Clostridia</taxon>
        <taxon>Eubacteriales</taxon>
        <taxon>Clostridiaceae</taxon>
        <taxon>Clostridium</taxon>
    </lineage>
</organism>
<keyword evidence="4" id="KW-1005">Bacterial flagellum biogenesis</keyword>
<evidence type="ECO:0000256" key="1">
    <source>
        <dbReference type="ARBA" id="ARBA00005322"/>
    </source>
</evidence>
<keyword evidence="6" id="KW-0804">Transcription</keyword>
<accession>A0A1S8TKF8</accession>
<evidence type="ECO:0000256" key="5">
    <source>
        <dbReference type="ARBA" id="ARBA00023015"/>
    </source>
</evidence>
<dbReference type="EMBL" id="LZZM01000138">
    <property type="protein sequence ID" value="OOM77915.1"/>
    <property type="molecule type" value="Genomic_DNA"/>
</dbReference>
<evidence type="ECO:0000256" key="4">
    <source>
        <dbReference type="ARBA" id="ARBA00022795"/>
    </source>
</evidence>
<dbReference type="InterPro" id="IPR031316">
    <property type="entry name" value="FlgM_C"/>
</dbReference>
<dbReference type="AlphaFoldDB" id="A0A1S8TKF8"/>
<reference evidence="8 9" key="1">
    <citation type="submission" date="2016-05" db="EMBL/GenBank/DDBJ databases">
        <title>Microbial solvent formation.</title>
        <authorList>
            <person name="Poehlein A."/>
            <person name="Montoya Solano J.D."/>
            <person name="Flitsch S."/>
            <person name="Krabben P."/>
            <person name="Duerre P."/>
            <person name="Daniel R."/>
        </authorList>
    </citation>
    <scope>NUCLEOTIDE SEQUENCE [LARGE SCALE GENOMIC DNA]</scope>
    <source>
        <strain evidence="8 9">DSM 2619</strain>
    </source>
</reference>
<comment type="caution">
    <text evidence="8">The sequence shown here is derived from an EMBL/GenBank/DDBJ whole genome shotgun (WGS) entry which is preliminary data.</text>
</comment>
<keyword evidence="3" id="KW-0678">Repressor</keyword>
<sequence>MNSRKGVFLKGISSSFFMRKSVNLIKKYSITIVIELGMEKCVMSIERINRQPYINAYNSNSSKAVEKVNKSKETDRIEISELGKSLKDYSLNSDIGNMKKITEIKSRIESGTYNVDARLTAKSLLNAMKENNS</sequence>
<dbReference type="STRING" id="29367.CLPUN_20880"/>
<feature type="domain" description="Anti-sigma-28 factor FlgM C-terminal" evidence="7">
    <location>
        <begin position="75"/>
        <end position="126"/>
    </location>
</feature>
<dbReference type="InterPro" id="IPR035890">
    <property type="entry name" value="Anti-sigma-28_factor_FlgM_sf"/>
</dbReference>
<dbReference type="InterPro" id="IPR007412">
    <property type="entry name" value="FlgM"/>
</dbReference>
<dbReference type="GO" id="GO:0045892">
    <property type="term" value="P:negative regulation of DNA-templated transcription"/>
    <property type="evidence" value="ECO:0007669"/>
    <property type="project" value="InterPro"/>
</dbReference>
<evidence type="ECO:0000256" key="2">
    <source>
        <dbReference type="ARBA" id="ARBA00017823"/>
    </source>
</evidence>
<dbReference type="GO" id="GO:0044781">
    <property type="term" value="P:bacterial-type flagellum organization"/>
    <property type="evidence" value="ECO:0007669"/>
    <property type="project" value="UniProtKB-KW"/>
</dbReference>
<evidence type="ECO:0000256" key="3">
    <source>
        <dbReference type="ARBA" id="ARBA00022491"/>
    </source>
</evidence>
<keyword evidence="9" id="KW-1185">Reference proteome</keyword>
<dbReference type="Pfam" id="PF04316">
    <property type="entry name" value="FlgM"/>
    <property type="match status" value="1"/>
</dbReference>
<evidence type="ECO:0000313" key="9">
    <source>
        <dbReference type="Proteomes" id="UP000190890"/>
    </source>
</evidence>
<proteinExistence type="inferred from homology"/>
<evidence type="ECO:0000256" key="6">
    <source>
        <dbReference type="ARBA" id="ARBA00023163"/>
    </source>
</evidence>
<name>A0A1S8TKF8_9CLOT</name>
<dbReference type="Proteomes" id="UP000190890">
    <property type="component" value="Unassembled WGS sequence"/>
</dbReference>
<gene>
    <name evidence="8" type="ORF">CLPUN_20880</name>
</gene>